<dbReference type="Proteomes" id="UP000184255">
    <property type="component" value="Unassembled WGS sequence"/>
</dbReference>
<dbReference type="Gene3D" id="3.30.710.10">
    <property type="entry name" value="Potassium Channel Kv1.1, Chain A"/>
    <property type="match status" value="1"/>
</dbReference>
<dbReference type="InterPro" id="IPR011333">
    <property type="entry name" value="SKP1/BTB/POZ_sf"/>
</dbReference>
<dbReference type="SUPFAM" id="SSF54695">
    <property type="entry name" value="POZ domain"/>
    <property type="match status" value="1"/>
</dbReference>
<keyword evidence="2" id="KW-1185">Reference proteome</keyword>
<dbReference type="EMBL" id="FCQH01000027">
    <property type="protein sequence ID" value="CVL08901.1"/>
    <property type="molecule type" value="Genomic_DNA"/>
</dbReference>
<dbReference type="GeneID" id="65093375"/>
<proteinExistence type="predicted"/>
<dbReference type="RefSeq" id="XP_041691364.1">
    <property type="nucleotide sequence ID" value="XM_041826043.1"/>
</dbReference>
<name>A0A1L7UN29_FUSMA</name>
<organism evidence="1 2">
    <name type="scientific">Fusarium mangiferae</name>
    <name type="common">Mango malformation disease fungus</name>
    <dbReference type="NCBI Taxonomy" id="192010"/>
    <lineage>
        <taxon>Eukaryota</taxon>
        <taxon>Fungi</taxon>
        <taxon>Dikarya</taxon>
        <taxon>Ascomycota</taxon>
        <taxon>Pezizomycotina</taxon>
        <taxon>Sordariomycetes</taxon>
        <taxon>Hypocreomycetidae</taxon>
        <taxon>Hypocreales</taxon>
        <taxon>Nectriaceae</taxon>
        <taxon>Fusarium</taxon>
        <taxon>Fusarium fujikuroi species complex</taxon>
    </lineage>
</organism>
<dbReference type="CDD" id="cd18186">
    <property type="entry name" value="BTB_POZ_ZBTB_KLHL-like"/>
    <property type="match status" value="1"/>
</dbReference>
<dbReference type="AlphaFoldDB" id="A0A1L7UN29"/>
<accession>A0A1L7UN29</accession>
<evidence type="ECO:0000313" key="2">
    <source>
        <dbReference type="Proteomes" id="UP000184255"/>
    </source>
</evidence>
<sequence>MDYPSGHREAVYMNDYCRYVFSLPENSHISRQKSIRLVVRRHAVVVANFTEQKLVEILHYLVGQGVFRYPSAAAQEFPNLREAGFTIGVQSPTNISIEHHVPESQTHEMTTIDLSWLRDSFDDNSYSDLILVSRGKQYSVHRAIVCPQSPVIAKKCKFQDATQGRTLCDTCGASPGYYFDFLDDDPQAVDCLIQYFYQQDYQSSCNSTKGKDAESCDAEHEVSVSLSEQDDIDDSYPILHVRVYALAELYGILTLKRLALEKFNKTIQENVQTHRFLASVEEAYTSTVQEDRGLRDAITEFFYTHPDLLDEERVQHTLRRTENLSFDIVMYWRHDRKTPKKAVPVWGYPVGS</sequence>
<reference evidence="2" key="1">
    <citation type="journal article" date="2016" name="Genome Biol. Evol.">
        <title>Comparative 'omics' of the Fusarium fujikuroi species complex highlights differences in genetic potential and metabolite synthesis.</title>
        <authorList>
            <person name="Niehaus E.-M."/>
            <person name="Muensterkoetter M."/>
            <person name="Proctor R.H."/>
            <person name="Brown D.W."/>
            <person name="Sharon A."/>
            <person name="Idan Y."/>
            <person name="Oren-Young L."/>
            <person name="Sieber C.M."/>
            <person name="Novak O."/>
            <person name="Pencik A."/>
            <person name="Tarkowska D."/>
            <person name="Hromadova K."/>
            <person name="Freeman S."/>
            <person name="Maymon M."/>
            <person name="Elazar M."/>
            <person name="Youssef S.A."/>
            <person name="El-Shabrawy E.S.M."/>
            <person name="Shalaby A.B.A."/>
            <person name="Houterman P."/>
            <person name="Brock N.L."/>
            <person name="Burkhardt I."/>
            <person name="Tsavkelova E.A."/>
            <person name="Dickschat J.S."/>
            <person name="Galuszka P."/>
            <person name="Gueldener U."/>
            <person name="Tudzynski B."/>
        </authorList>
    </citation>
    <scope>NUCLEOTIDE SEQUENCE [LARGE SCALE GENOMIC DNA]</scope>
    <source>
        <strain evidence="2">MRC7560</strain>
    </source>
</reference>
<dbReference type="PANTHER" id="PTHR47843">
    <property type="entry name" value="BTB DOMAIN-CONTAINING PROTEIN-RELATED"/>
    <property type="match status" value="1"/>
</dbReference>
<comment type="caution">
    <text evidence="1">The sequence shown here is derived from an EMBL/GenBank/DDBJ whole genome shotgun (WGS) entry which is preliminary data.</text>
</comment>
<protein>
    <submittedName>
        <fullName evidence="1">Uncharacterized protein</fullName>
    </submittedName>
</protein>
<gene>
    <name evidence="1" type="ORF">FMAN_14126</name>
</gene>
<evidence type="ECO:0000313" key="1">
    <source>
        <dbReference type="EMBL" id="CVL08901.1"/>
    </source>
</evidence>
<dbReference type="PANTHER" id="PTHR47843:SF5">
    <property type="entry name" value="BTB_POZ DOMAIN PROTEIN"/>
    <property type="match status" value="1"/>
</dbReference>
<dbReference type="VEuPathDB" id="FungiDB:FMAN_14126"/>